<feature type="region of interest" description="Disordered" evidence="1">
    <location>
        <begin position="591"/>
        <end position="612"/>
    </location>
</feature>
<evidence type="ECO:0000313" key="2">
    <source>
        <dbReference type="EMBL" id="GBG92569.1"/>
    </source>
</evidence>
<feature type="compositionally biased region" description="Basic and acidic residues" evidence="1">
    <location>
        <begin position="227"/>
        <end position="250"/>
    </location>
</feature>
<evidence type="ECO:0000256" key="1">
    <source>
        <dbReference type="SAM" id="MobiDB-lite"/>
    </source>
</evidence>
<dbReference type="EMBL" id="BFEA01001084">
    <property type="protein sequence ID" value="GBG92569.1"/>
    <property type="molecule type" value="Genomic_DNA"/>
</dbReference>
<feature type="region of interest" description="Disordered" evidence="1">
    <location>
        <begin position="822"/>
        <end position="857"/>
    </location>
</feature>
<feature type="compositionally biased region" description="Basic residues" evidence="1">
    <location>
        <begin position="994"/>
        <end position="1004"/>
    </location>
</feature>
<feature type="compositionally biased region" description="Low complexity" evidence="1">
    <location>
        <begin position="274"/>
        <end position="311"/>
    </location>
</feature>
<dbReference type="Gramene" id="GBG92569">
    <property type="protein sequence ID" value="GBG92569"/>
    <property type="gene ID" value="CBR_g56042"/>
</dbReference>
<feature type="compositionally biased region" description="Polar residues" evidence="1">
    <location>
        <begin position="262"/>
        <end position="273"/>
    </location>
</feature>
<feature type="region of interest" description="Disordered" evidence="1">
    <location>
        <begin position="210"/>
        <end position="325"/>
    </location>
</feature>
<dbReference type="Proteomes" id="UP000265515">
    <property type="component" value="Unassembled WGS sequence"/>
</dbReference>
<feature type="region of interest" description="Disordered" evidence="1">
    <location>
        <begin position="883"/>
        <end position="1004"/>
    </location>
</feature>
<feature type="compositionally biased region" description="Acidic residues" evidence="1">
    <location>
        <begin position="36"/>
        <end position="45"/>
    </location>
</feature>
<feature type="compositionally biased region" description="Polar residues" evidence="1">
    <location>
        <begin position="972"/>
        <end position="990"/>
    </location>
</feature>
<reference evidence="2 3" key="1">
    <citation type="journal article" date="2018" name="Cell">
        <title>The Chara Genome: Secondary Complexity and Implications for Plant Terrestrialization.</title>
        <authorList>
            <person name="Nishiyama T."/>
            <person name="Sakayama H."/>
            <person name="Vries J.D."/>
            <person name="Buschmann H."/>
            <person name="Saint-Marcoux D."/>
            <person name="Ullrich K.K."/>
            <person name="Haas F.B."/>
            <person name="Vanderstraeten L."/>
            <person name="Becker D."/>
            <person name="Lang D."/>
            <person name="Vosolsobe S."/>
            <person name="Rombauts S."/>
            <person name="Wilhelmsson P.K.I."/>
            <person name="Janitza P."/>
            <person name="Kern R."/>
            <person name="Heyl A."/>
            <person name="Rumpler F."/>
            <person name="Villalobos L.I.A.C."/>
            <person name="Clay J.M."/>
            <person name="Skokan R."/>
            <person name="Toyoda A."/>
            <person name="Suzuki Y."/>
            <person name="Kagoshima H."/>
            <person name="Schijlen E."/>
            <person name="Tajeshwar N."/>
            <person name="Catarino B."/>
            <person name="Hetherington A.J."/>
            <person name="Saltykova A."/>
            <person name="Bonnot C."/>
            <person name="Breuninger H."/>
            <person name="Symeonidi A."/>
            <person name="Radhakrishnan G.V."/>
            <person name="Van Nieuwerburgh F."/>
            <person name="Deforce D."/>
            <person name="Chang C."/>
            <person name="Karol K.G."/>
            <person name="Hedrich R."/>
            <person name="Ulvskov P."/>
            <person name="Glockner G."/>
            <person name="Delwiche C.F."/>
            <person name="Petrasek J."/>
            <person name="Van de Peer Y."/>
            <person name="Friml J."/>
            <person name="Beilby M."/>
            <person name="Dolan L."/>
            <person name="Kohara Y."/>
            <person name="Sugano S."/>
            <person name="Fujiyama A."/>
            <person name="Delaux P.-M."/>
            <person name="Quint M."/>
            <person name="TheiBen G."/>
            <person name="Hagemann M."/>
            <person name="Harholt J."/>
            <person name="Dunand C."/>
            <person name="Zachgo S."/>
            <person name="Langdale J."/>
            <person name="Maumus F."/>
            <person name="Straeten D.V.D."/>
            <person name="Gould S.B."/>
            <person name="Rensing S.A."/>
        </authorList>
    </citation>
    <scope>NUCLEOTIDE SEQUENCE [LARGE SCALE GENOMIC DNA]</scope>
    <source>
        <strain evidence="2 3">S276</strain>
    </source>
</reference>
<feature type="compositionally biased region" description="Basic and acidic residues" evidence="1">
    <location>
        <begin position="67"/>
        <end position="84"/>
    </location>
</feature>
<dbReference type="AlphaFoldDB" id="A0A388MDM0"/>
<proteinExistence type="predicted"/>
<feature type="compositionally biased region" description="Basic residues" evidence="1">
    <location>
        <begin position="940"/>
        <end position="951"/>
    </location>
</feature>
<name>A0A388MDM0_CHABU</name>
<feature type="region of interest" description="Disordered" evidence="1">
    <location>
        <begin position="690"/>
        <end position="741"/>
    </location>
</feature>
<feature type="region of interest" description="Disordered" evidence="1">
    <location>
        <begin position="1"/>
        <end position="118"/>
    </location>
</feature>
<protein>
    <submittedName>
        <fullName evidence="2">Uncharacterized protein</fullName>
    </submittedName>
</protein>
<accession>A0A388MDM0</accession>
<organism evidence="2 3">
    <name type="scientific">Chara braunii</name>
    <name type="common">Braun's stonewort</name>
    <dbReference type="NCBI Taxonomy" id="69332"/>
    <lineage>
        <taxon>Eukaryota</taxon>
        <taxon>Viridiplantae</taxon>
        <taxon>Streptophyta</taxon>
        <taxon>Charophyceae</taxon>
        <taxon>Charales</taxon>
        <taxon>Characeae</taxon>
        <taxon>Chara</taxon>
    </lineage>
</organism>
<comment type="caution">
    <text evidence="2">The sequence shown here is derived from an EMBL/GenBank/DDBJ whole genome shotgun (WGS) entry which is preliminary data.</text>
</comment>
<sequence length="1004" mass="106962">MSGEAERSAQGVGEGEDTERYAEGGVARYGEGAGAGEEDEADVDLEVGVAEGERTPRGDGGVPKSDPMARHRAVDWERKCEKKPVPPKMTCTPSSSKSAVPDRACTPGSSKRKEGGAYVSATNAGKRLRQQKMTDTYGGEWIGQWRKAFFHWVHFSGIAFNAFHNTPYRDLQQVALRQPGGAPLPVLPSHSEIASMRAVEIHREELAEEAARHGYDGGRGALGIFRGTKERSPTTEREDTHPRTTLREETPAPMTASEEPGPTTTAWERTTVSPTAQEQTPAPTTTQEQTSIPATQSAPSSQSPLSRHSIPASAPTAPVRHDERSPALVGMEDLGSSLRIRGHGSLFSVGHQLVLDPRASSDLGEMGVHSGAPPVEERERRAEEHGAAGAGGVEGIRGMEDEVAGAVGGVVEVDDGAHVEREEAMARVDDGEQVEGVEGVLPSEVEREHDVARTQVEREEGVAGVDDGDAQVEMEEDVVRADAAAFVGGEEGVVGGDVPHGRGEGGDDLDPIVQRFVDDEIGPALRGASGLGMGDLMDMSVGDPPSASHADREDVARALAAAGHSTEEIEQAFAGCSGRETDTLQQGCEEVVEQPQAESEDAPNADIPGGSGSLVPFTGMQMTTTMRPVRPCVQGSDPGEMAFVQVPPLIVVDLGSGPTLHTPVTGRRAPQDTTRPLDFAELARVAVCDVTRQEDTDPSKPLMSPPPPRLRHSDSPSTPVGRPPRSPSTPTRPRVRDTTVVGSLPLDTSLFGRTDIDMESVRRVTVHTIRQQPGLGWADTGRGAPREVMAAVSQPRDVCGVGQAGRTLQPALAAAARAVRDQTSRRSGVARPHPMPATGGAALEESSGAEGLGMPRGSCREKTVVEVTQVSARLVRVRTGADPVTVVEDNPEMEPACEEAAQEGDEYRDDEEREEEESNSGDDDSYHDDDDEPSPPPRHGSCRRRGSRRRHNDVDDPFPLGRRETRSRRRQGSSVATALGLSSTRNTSGARQRGSGKGKGCRRY</sequence>
<feature type="compositionally biased region" description="Acidic residues" evidence="1">
    <location>
        <begin position="889"/>
        <end position="933"/>
    </location>
</feature>
<keyword evidence="3" id="KW-1185">Reference proteome</keyword>
<evidence type="ECO:0000313" key="3">
    <source>
        <dbReference type="Proteomes" id="UP000265515"/>
    </source>
</evidence>
<gene>
    <name evidence="2" type="ORF">CBR_g56042</name>
</gene>